<reference evidence="1" key="1">
    <citation type="submission" date="2014-11" db="EMBL/GenBank/DDBJ databases">
        <authorList>
            <person name="Amaro Gonzalez C."/>
        </authorList>
    </citation>
    <scope>NUCLEOTIDE SEQUENCE</scope>
</reference>
<evidence type="ECO:0000313" key="1">
    <source>
        <dbReference type="EMBL" id="JAH30046.1"/>
    </source>
</evidence>
<organism evidence="1">
    <name type="scientific">Anguilla anguilla</name>
    <name type="common">European freshwater eel</name>
    <name type="synonym">Muraena anguilla</name>
    <dbReference type="NCBI Taxonomy" id="7936"/>
    <lineage>
        <taxon>Eukaryota</taxon>
        <taxon>Metazoa</taxon>
        <taxon>Chordata</taxon>
        <taxon>Craniata</taxon>
        <taxon>Vertebrata</taxon>
        <taxon>Euteleostomi</taxon>
        <taxon>Actinopterygii</taxon>
        <taxon>Neopterygii</taxon>
        <taxon>Teleostei</taxon>
        <taxon>Anguilliformes</taxon>
        <taxon>Anguillidae</taxon>
        <taxon>Anguilla</taxon>
    </lineage>
</organism>
<sequence>MLPEIMAVNLLGLLASIMHFKQLFIF</sequence>
<name>A0A0E9RLL8_ANGAN</name>
<dbReference type="EMBL" id="GBXM01078531">
    <property type="protein sequence ID" value="JAH30046.1"/>
    <property type="molecule type" value="Transcribed_RNA"/>
</dbReference>
<reference evidence="1" key="2">
    <citation type="journal article" date="2015" name="Fish Shellfish Immunol.">
        <title>Early steps in the European eel (Anguilla anguilla)-Vibrio vulnificus interaction in the gills: Role of the RtxA13 toxin.</title>
        <authorList>
            <person name="Callol A."/>
            <person name="Pajuelo D."/>
            <person name="Ebbesson L."/>
            <person name="Teles M."/>
            <person name="MacKenzie S."/>
            <person name="Amaro C."/>
        </authorList>
    </citation>
    <scope>NUCLEOTIDE SEQUENCE</scope>
</reference>
<dbReference type="AlphaFoldDB" id="A0A0E9RLL8"/>
<accession>A0A0E9RLL8</accession>
<proteinExistence type="predicted"/>
<protein>
    <submittedName>
        <fullName evidence="1">Uncharacterized protein</fullName>
    </submittedName>
</protein>